<dbReference type="Proteomes" id="UP000438914">
    <property type="component" value="Unassembled WGS sequence"/>
</dbReference>
<evidence type="ECO:0000313" key="1">
    <source>
        <dbReference type="EMBL" id="MST83756.1"/>
    </source>
</evidence>
<dbReference type="InterPro" id="IPR006439">
    <property type="entry name" value="HAD-SF_hydro_IA"/>
</dbReference>
<gene>
    <name evidence="1" type="ORF">FYJ73_03540</name>
</gene>
<dbReference type="InterPro" id="IPR023198">
    <property type="entry name" value="PGP-like_dom2"/>
</dbReference>
<proteinExistence type="predicted"/>
<evidence type="ECO:0000313" key="2">
    <source>
        <dbReference type="Proteomes" id="UP000438914"/>
    </source>
</evidence>
<dbReference type="RefSeq" id="WP_154533339.1">
    <property type="nucleotide sequence ID" value="NZ_VUNG01000005.1"/>
</dbReference>
<dbReference type="PANTHER" id="PTHR43611:SF3">
    <property type="entry name" value="FLAVIN MONONUCLEOTIDE HYDROLASE 1, CHLOROPLATIC"/>
    <property type="match status" value="1"/>
</dbReference>
<dbReference type="EMBL" id="VUNG01000005">
    <property type="protein sequence ID" value="MST83756.1"/>
    <property type="molecule type" value="Genomic_DNA"/>
</dbReference>
<dbReference type="Pfam" id="PF00702">
    <property type="entry name" value="Hydrolase"/>
    <property type="match status" value="1"/>
</dbReference>
<dbReference type="AlphaFoldDB" id="A0A7K0KCU5"/>
<sequence>MNYKNIIFDLGNVLVKLDEAATMRAFETLGWPKKDHIREYAEGLKLFQAMGVGLMSNQQFFDAFRATTHSNVTDQQITEATNAMLLYIPEEKKSKLLQLRKEGHRVFLLSNTIDLHWQYCKKNLFPMDHYGVDDYFEKAFLSQEMHMKKPDDEIFQQVINDATIDPNDTLFIDDLEVNCEAAERNGIHAFQNKDFDDWMKLF</sequence>
<dbReference type="InterPro" id="IPR036412">
    <property type="entry name" value="HAD-like_sf"/>
</dbReference>
<name>A0A7K0KCU5_9BACT</name>
<dbReference type="Gene3D" id="3.40.50.1000">
    <property type="entry name" value="HAD superfamily/HAD-like"/>
    <property type="match status" value="1"/>
</dbReference>
<accession>A0A7K0KCU5</accession>
<dbReference type="InterPro" id="IPR023214">
    <property type="entry name" value="HAD_sf"/>
</dbReference>
<reference evidence="1 2" key="1">
    <citation type="submission" date="2019-08" db="EMBL/GenBank/DDBJ databases">
        <title>In-depth cultivation of the pig gut microbiome towards novel bacterial diversity and tailored functional studies.</title>
        <authorList>
            <person name="Wylensek D."/>
            <person name="Hitch T.C.A."/>
            <person name="Clavel T."/>
        </authorList>
    </citation>
    <scope>NUCLEOTIDE SEQUENCE [LARGE SCALE GENOMIC DNA]</scope>
    <source>
        <strain evidence="1 2">LKV-178-WT-2A</strain>
    </source>
</reference>
<dbReference type="CDD" id="cd02603">
    <property type="entry name" value="HAD_sEH-N_like"/>
    <property type="match status" value="1"/>
</dbReference>
<dbReference type="PANTHER" id="PTHR43611">
    <property type="entry name" value="ALPHA-D-GLUCOSE 1-PHOSPHATE PHOSPHATASE"/>
    <property type="match status" value="1"/>
</dbReference>
<dbReference type="SFLD" id="SFLDS00003">
    <property type="entry name" value="Haloacid_Dehalogenase"/>
    <property type="match status" value="1"/>
</dbReference>
<dbReference type="Gene3D" id="1.10.150.240">
    <property type="entry name" value="Putative phosphatase, domain 2"/>
    <property type="match status" value="1"/>
</dbReference>
<dbReference type="NCBIfam" id="TIGR01509">
    <property type="entry name" value="HAD-SF-IA-v3"/>
    <property type="match status" value="1"/>
</dbReference>
<dbReference type="SUPFAM" id="SSF56784">
    <property type="entry name" value="HAD-like"/>
    <property type="match status" value="1"/>
</dbReference>
<dbReference type="SFLD" id="SFLDG01129">
    <property type="entry name" value="C1.5:_HAD__Beta-PGM__Phosphata"/>
    <property type="match status" value="1"/>
</dbReference>
<protein>
    <submittedName>
        <fullName evidence="1">HAD family phosphatase</fullName>
    </submittedName>
</protein>
<organism evidence="1 2">
    <name type="scientific">Hallella mizrahii</name>
    <dbReference type="NCBI Taxonomy" id="2606637"/>
    <lineage>
        <taxon>Bacteria</taxon>
        <taxon>Pseudomonadati</taxon>
        <taxon>Bacteroidota</taxon>
        <taxon>Bacteroidia</taxon>
        <taxon>Bacteroidales</taxon>
        <taxon>Prevotellaceae</taxon>
        <taxon>Hallella</taxon>
    </lineage>
</organism>
<keyword evidence="2" id="KW-1185">Reference proteome</keyword>
<comment type="caution">
    <text evidence="1">The sequence shown here is derived from an EMBL/GenBank/DDBJ whole genome shotgun (WGS) entry which is preliminary data.</text>
</comment>